<protein>
    <submittedName>
        <fullName evidence="2">Uncharacterized protein</fullName>
    </submittedName>
</protein>
<proteinExistence type="predicted"/>
<sequence length="63" mass="6936">MTGTRECSPDALPSAESVQAQRRAPIDSSVRLEFYGPIGLGRGFVSHAKAVEECRRRRFVSQA</sequence>
<reference evidence="3" key="1">
    <citation type="submission" date="2016-09" db="EMBL/GenBank/DDBJ databases">
        <title>Complete Genome Sequence of Brevibacterium linens SMQ-1335.</title>
        <authorList>
            <person name="de Melo A.G."/>
            <person name="Labrie S.J."/>
            <person name="Dumaresq J."/>
            <person name="Roberts R.J."/>
            <person name="Tremblay D.M."/>
            <person name="Moineau S."/>
        </authorList>
    </citation>
    <scope>NUCLEOTIDE SEQUENCE [LARGE SCALE GENOMIC DNA]</scope>
    <source>
        <strain evidence="3">SMQ-1335</strain>
    </source>
</reference>
<evidence type="ECO:0000313" key="3">
    <source>
        <dbReference type="Proteomes" id="UP000094793"/>
    </source>
</evidence>
<accession>A0A1D7W2K3</accession>
<gene>
    <name evidence="2" type="ORF">BLSMQ_1482</name>
</gene>
<organism evidence="2 3">
    <name type="scientific">Brevibacterium aurantiacum</name>
    <dbReference type="NCBI Taxonomy" id="273384"/>
    <lineage>
        <taxon>Bacteria</taxon>
        <taxon>Bacillati</taxon>
        <taxon>Actinomycetota</taxon>
        <taxon>Actinomycetes</taxon>
        <taxon>Micrococcales</taxon>
        <taxon>Brevibacteriaceae</taxon>
        <taxon>Brevibacterium</taxon>
    </lineage>
</organism>
<dbReference type="KEGG" id="blin:BLSMQ_1482"/>
<evidence type="ECO:0000313" key="2">
    <source>
        <dbReference type="EMBL" id="AOP53192.1"/>
    </source>
</evidence>
<dbReference type="EMBL" id="CP017150">
    <property type="protein sequence ID" value="AOP53192.1"/>
    <property type="molecule type" value="Genomic_DNA"/>
</dbReference>
<feature type="region of interest" description="Disordered" evidence="1">
    <location>
        <begin position="1"/>
        <end position="23"/>
    </location>
</feature>
<dbReference type="AlphaFoldDB" id="A0A1D7W2K3"/>
<evidence type="ECO:0000256" key="1">
    <source>
        <dbReference type="SAM" id="MobiDB-lite"/>
    </source>
</evidence>
<name>A0A1D7W2K3_BREAU</name>
<dbReference type="Proteomes" id="UP000094793">
    <property type="component" value="Chromosome"/>
</dbReference>